<dbReference type="GO" id="GO:0071555">
    <property type="term" value="P:cell wall organization"/>
    <property type="evidence" value="ECO:0007669"/>
    <property type="project" value="UniProtKB-KW"/>
</dbReference>
<reference evidence="14 15" key="1">
    <citation type="submission" date="2016-10" db="EMBL/GenBank/DDBJ databases">
        <authorList>
            <person name="de Groot N.N."/>
        </authorList>
    </citation>
    <scope>NUCLEOTIDE SEQUENCE [LARGE SCALE GENOMIC DNA]</scope>
    <source>
        <strain evidence="14 15">CBS 141442</strain>
    </source>
</reference>
<dbReference type="PANTHER" id="PTHR12145:SF36">
    <property type="entry name" value="MANNAN ENDO-1,6-ALPHA-MANNOSIDASE DCW1"/>
    <property type="match status" value="1"/>
</dbReference>
<comment type="similarity">
    <text evidence="3 11">Belongs to the glycosyl hydrolase 76 family.</text>
</comment>
<evidence type="ECO:0000256" key="6">
    <source>
        <dbReference type="ARBA" id="ARBA00022801"/>
    </source>
</evidence>
<dbReference type="PANTHER" id="PTHR12145">
    <property type="entry name" value="MANNAN ENDO-1,6-ALPHA-MANNOSIDASE DCW1"/>
    <property type="match status" value="1"/>
</dbReference>
<evidence type="ECO:0000256" key="7">
    <source>
        <dbReference type="ARBA" id="ARBA00023136"/>
    </source>
</evidence>
<keyword evidence="5 13" id="KW-0732">Signal</keyword>
<evidence type="ECO:0000256" key="12">
    <source>
        <dbReference type="SAM" id="MobiDB-lite"/>
    </source>
</evidence>
<dbReference type="STRING" id="45354.A0A1L0CZ43"/>
<evidence type="ECO:0000256" key="9">
    <source>
        <dbReference type="ARBA" id="ARBA00023295"/>
    </source>
</evidence>
<organism evidence="14 15">
    <name type="scientific">Sungouiella intermedia</name>
    <dbReference type="NCBI Taxonomy" id="45354"/>
    <lineage>
        <taxon>Eukaryota</taxon>
        <taxon>Fungi</taxon>
        <taxon>Dikarya</taxon>
        <taxon>Ascomycota</taxon>
        <taxon>Saccharomycotina</taxon>
        <taxon>Pichiomycetes</taxon>
        <taxon>Metschnikowiaceae</taxon>
        <taxon>Sungouiella</taxon>
    </lineage>
</organism>
<dbReference type="Gene3D" id="1.50.10.20">
    <property type="match status" value="1"/>
</dbReference>
<dbReference type="InterPro" id="IPR005198">
    <property type="entry name" value="Glyco_hydro_76"/>
</dbReference>
<dbReference type="InterPro" id="IPR014480">
    <property type="entry name" value="Mannan-1_6-alpha_mannosidase"/>
</dbReference>
<feature type="signal peptide" evidence="13">
    <location>
        <begin position="1"/>
        <end position="19"/>
    </location>
</feature>
<feature type="compositionally biased region" description="Polar residues" evidence="12">
    <location>
        <begin position="396"/>
        <end position="415"/>
    </location>
</feature>
<evidence type="ECO:0000256" key="2">
    <source>
        <dbReference type="ARBA" id="ARBA00004308"/>
    </source>
</evidence>
<evidence type="ECO:0000313" key="14">
    <source>
        <dbReference type="EMBL" id="SGZ49484.1"/>
    </source>
</evidence>
<dbReference type="GO" id="GO:0008496">
    <property type="term" value="F:mannan endo-1,6-alpha-mannosidase activity"/>
    <property type="evidence" value="ECO:0007669"/>
    <property type="project" value="UniProtKB-UniRule"/>
</dbReference>
<comment type="catalytic activity">
    <reaction evidence="1 11">
        <text>Random hydrolysis of (1-&gt;6)-alpha-D-mannosidic linkages in unbranched (1-&gt;6)-mannans.</text>
        <dbReference type="EC" id="3.2.1.101"/>
    </reaction>
</comment>
<keyword evidence="9 11" id="KW-0326">Glycosidase</keyword>
<feature type="chain" id="PRO_5012114522" description="Mannan endo-1,6-alpha-mannosidase" evidence="13">
    <location>
        <begin position="20"/>
        <end position="453"/>
    </location>
</feature>
<protein>
    <recommendedName>
        <fullName evidence="4 11">Mannan endo-1,6-alpha-mannosidase</fullName>
        <ecNumber evidence="4 11">3.2.1.101</ecNumber>
    </recommendedName>
</protein>
<dbReference type="PIRSF" id="PIRSF016302">
    <property type="entry name" value="Man_a_manosd"/>
    <property type="match status" value="1"/>
</dbReference>
<sequence>MKLFSIVSAALFWAQTAWTLSLDVTDTDSICDAAAWIVRGQMNYYEGLKPGGTVGMFSTPYYWWHAGEAFGGWVDYWYFCAQDNHTFTDLLFDAMYHQRGEDNTYMPSNQSMTEGNDDQGVWGMAIMQAVERNFTNPDDSSWLNFVQGIFNTMNNRWDTTTCDGGLRWQIFTWNNGYNYKNSIANGCLFHLAARLYRYTEEPLYLESAERVWEWMWNISFIVDSPSFVIYDGADDTEACTDLTVHKWSYTYGIFLAGCAYLYNATGDEKWKTGATQILDASLYFFNSTSNGEIMTETTCAGSGNCNNDQRSFRSLFSRCLSLTASLMPEFYNQIYNDWLTPSAKGAAQSCSGGSDYITCGENWAYNGWDGKYGLGEQMSALEVILGLTASDHLPLTPQTGGSNKDSNVSAGNNTKVSTNTNEITVSTGDKAGAAVLTAVVLGTILGGSIWMLF</sequence>
<keyword evidence="8" id="KW-0325">Glycoprotein</keyword>
<evidence type="ECO:0000313" key="15">
    <source>
        <dbReference type="Proteomes" id="UP000182334"/>
    </source>
</evidence>
<dbReference type="SUPFAM" id="SSF48208">
    <property type="entry name" value="Six-hairpin glycosidases"/>
    <property type="match status" value="1"/>
</dbReference>
<evidence type="ECO:0000256" key="13">
    <source>
        <dbReference type="SAM" id="SignalP"/>
    </source>
</evidence>
<evidence type="ECO:0000256" key="10">
    <source>
        <dbReference type="ARBA" id="ARBA00023316"/>
    </source>
</evidence>
<keyword evidence="15" id="KW-1185">Reference proteome</keyword>
<name>A0A1L0CZ43_9ASCO</name>
<keyword evidence="6 11" id="KW-0378">Hydrolase</keyword>
<dbReference type="FunFam" id="1.50.10.20:FF:000006">
    <property type="entry name" value="Mannan endo-1,6-alpha-mannosidase"/>
    <property type="match status" value="1"/>
</dbReference>
<dbReference type="EMBL" id="LT635757">
    <property type="protein sequence ID" value="SGZ49484.1"/>
    <property type="molecule type" value="Genomic_DNA"/>
</dbReference>
<keyword evidence="7" id="KW-0472">Membrane</keyword>
<dbReference type="InterPro" id="IPR008928">
    <property type="entry name" value="6-hairpin_glycosidase_sf"/>
</dbReference>
<dbReference type="GO" id="GO:0009272">
    <property type="term" value="P:fungal-type cell wall biogenesis"/>
    <property type="evidence" value="ECO:0007669"/>
    <property type="project" value="UniProtKB-ARBA"/>
</dbReference>
<evidence type="ECO:0000256" key="3">
    <source>
        <dbReference type="ARBA" id="ARBA00009699"/>
    </source>
</evidence>
<dbReference type="Proteomes" id="UP000182334">
    <property type="component" value="Chromosome II"/>
</dbReference>
<dbReference type="AlphaFoldDB" id="A0A1L0CZ43"/>
<dbReference type="EC" id="3.2.1.101" evidence="4 11"/>
<keyword evidence="10" id="KW-0961">Cell wall biogenesis/degradation</keyword>
<proteinExistence type="inferred from homology"/>
<dbReference type="GO" id="GO:0016052">
    <property type="term" value="P:carbohydrate catabolic process"/>
    <property type="evidence" value="ECO:0007669"/>
    <property type="project" value="InterPro"/>
</dbReference>
<dbReference type="Pfam" id="PF03663">
    <property type="entry name" value="Glyco_hydro_76"/>
    <property type="match status" value="1"/>
</dbReference>
<evidence type="ECO:0000256" key="11">
    <source>
        <dbReference type="PIRNR" id="PIRNR016302"/>
    </source>
</evidence>
<evidence type="ECO:0000256" key="4">
    <source>
        <dbReference type="ARBA" id="ARBA00012350"/>
    </source>
</evidence>
<dbReference type="OrthoDB" id="4187847at2759"/>
<dbReference type="GO" id="GO:0012505">
    <property type="term" value="C:endomembrane system"/>
    <property type="evidence" value="ECO:0007669"/>
    <property type="project" value="UniProtKB-SubCell"/>
</dbReference>
<evidence type="ECO:0000256" key="1">
    <source>
        <dbReference type="ARBA" id="ARBA00001452"/>
    </source>
</evidence>
<dbReference type="GO" id="GO:0007117">
    <property type="term" value="P:budding cell bud growth"/>
    <property type="evidence" value="ECO:0007669"/>
    <property type="project" value="TreeGrafter"/>
</dbReference>
<evidence type="ECO:0000256" key="8">
    <source>
        <dbReference type="ARBA" id="ARBA00023180"/>
    </source>
</evidence>
<gene>
    <name evidence="14" type="ORF">SAMEA4029010_CIC11G00000003662</name>
</gene>
<comment type="subcellular location">
    <subcellularLocation>
        <location evidence="2">Endomembrane system</location>
    </subcellularLocation>
</comment>
<evidence type="ECO:0000256" key="5">
    <source>
        <dbReference type="ARBA" id="ARBA00022729"/>
    </source>
</evidence>
<feature type="region of interest" description="Disordered" evidence="12">
    <location>
        <begin position="395"/>
        <end position="415"/>
    </location>
</feature>
<accession>A0A1L0CZ43</accession>